<proteinExistence type="predicted"/>
<reference evidence="1" key="1">
    <citation type="submission" date="2009-08" db="EMBL/GenBank/DDBJ databases">
        <title>Annotation of Salpingoeca rosetta.</title>
        <authorList>
            <consortium name="The Broad Institute Genome Sequencing Platform"/>
            <person name="Russ C."/>
            <person name="Cuomo C."/>
            <person name="Burger G."/>
            <person name="Gray M.W."/>
            <person name="Holland P.W.H."/>
            <person name="King N."/>
            <person name="Lang F.B.F."/>
            <person name="Roger A.J."/>
            <person name="Ruiz-Trillo I."/>
            <person name="Young S.K."/>
            <person name="Zeng Q."/>
            <person name="Gargeya S."/>
            <person name="Alvarado L."/>
            <person name="Berlin A."/>
            <person name="Chapman S.B."/>
            <person name="Chen Z."/>
            <person name="Freedman E."/>
            <person name="Gellesch M."/>
            <person name="Goldberg J."/>
            <person name="Griggs A."/>
            <person name="Gujja S."/>
            <person name="Heilman E."/>
            <person name="Heiman D."/>
            <person name="Howarth C."/>
            <person name="Mehta T."/>
            <person name="Neiman D."/>
            <person name="Pearson M."/>
            <person name="Roberts A."/>
            <person name="Saif S."/>
            <person name="Shea T."/>
            <person name="Shenoy N."/>
            <person name="Sisk P."/>
            <person name="Stolte C."/>
            <person name="Sykes S."/>
            <person name="White J."/>
            <person name="Yandava C."/>
            <person name="Haas B."/>
            <person name="Nusbaum C."/>
            <person name="Birren B."/>
        </authorList>
    </citation>
    <scope>NUCLEOTIDE SEQUENCE [LARGE SCALE GENOMIC DNA]</scope>
    <source>
        <strain evidence="1">ATCC 50818</strain>
    </source>
</reference>
<evidence type="ECO:0008006" key="3">
    <source>
        <dbReference type="Google" id="ProtNLM"/>
    </source>
</evidence>
<gene>
    <name evidence="1" type="ORF">PTSG_08241</name>
</gene>
<evidence type="ECO:0000313" key="1">
    <source>
        <dbReference type="EMBL" id="EGD76896.1"/>
    </source>
</evidence>
<dbReference type="PANTHER" id="PTHR11781">
    <property type="entry name" value="IODOTHYRONINE DEIODINASE"/>
    <property type="match status" value="1"/>
</dbReference>
<dbReference type="GeneID" id="16071828"/>
<dbReference type="PANTHER" id="PTHR11781:SF22">
    <property type="entry name" value="TYPE I IODOTHYRONINE DEIODINASE"/>
    <property type="match status" value="1"/>
</dbReference>
<dbReference type="InterPro" id="IPR036249">
    <property type="entry name" value="Thioredoxin-like_sf"/>
</dbReference>
<organism evidence="2">
    <name type="scientific">Salpingoeca rosetta (strain ATCC 50818 / BSB-021)</name>
    <dbReference type="NCBI Taxonomy" id="946362"/>
    <lineage>
        <taxon>Eukaryota</taxon>
        <taxon>Choanoflagellata</taxon>
        <taxon>Craspedida</taxon>
        <taxon>Salpingoecidae</taxon>
        <taxon>Salpingoeca</taxon>
    </lineage>
</organism>
<dbReference type="Gene3D" id="3.40.30.10">
    <property type="entry name" value="Glutaredoxin"/>
    <property type="match status" value="1"/>
</dbReference>
<evidence type="ECO:0000313" key="2">
    <source>
        <dbReference type="Proteomes" id="UP000007799"/>
    </source>
</evidence>
<dbReference type="AlphaFoldDB" id="F2UIE7"/>
<name>F2UIE7_SALR5</name>
<dbReference type="GO" id="GO:0004800">
    <property type="term" value="F:thyroxine 5'-deiodinase activity"/>
    <property type="evidence" value="ECO:0007669"/>
    <property type="project" value="InterPro"/>
</dbReference>
<dbReference type="KEGG" id="sre:PTSG_08241"/>
<dbReference type="RefSeq" id="XP_004991267.1">
    <property type="nucleotide sequence ID" value="XM_004991210.1"/>
</dbReference>
<sequence length="376" mass="41913">MFQALFGSSGGSGDGRAVLVNGDCLTLRAGTRRFTPRIKNTSAQPWSGTIRLVSVNGFPVRGEDDGGKKNTWQIPVTMPGETSTIEILLDPMFGTVKLQFEVEDADGQPLGNFQGTPGQMMVRMEGHKMRAMALMLHKINGRDVFDTNQPSPDLKEQLQATETKVRVTPALVRAMLQRESELRKTDAVQREYTVDGVIPVTQRLQRRVAEEFGFSDPAVGVELMQAAEALYPDEDMRSASHWRKYNRASRGVVSPGDDMTEDFAGKAEFMSVYLCEAHAQDEWPVGDRFINVPVFDQHKTVEERATAAGKFVHDYGWHIPMYLDTLDNAVVTAFGAWPLRFFIVQGGKLVHKAEPTHEYTYSVQDLRDALTSLLSP</sequence>
<dbReference type="SUPFAM" id="SSF52833">
    <property type="entry name" value="Thioredoxin-like"/>
    <property type="match status" value="1"/>
</dbReference>
<dbReference type="Proteomes" id="UP000007799">
    <property type="component" value="Unassembled WGS sequence"/>
</dbReference>
<dbReference type="InterPro" id="IPR000643">
    <property type="entry name" value="Iodothyronine_deiodinase"/>
</dbReference>
<dbReference type="Pfam" id="PF00837">
    <property type="entry name" value="T4_deiodinase"/>
    <property type="match status" value="1"/>
</dbReference>
<keyword evidence="2" id="KW-1185">Reference proteome</keyword>
<protein>
    <recommendedName>
        <fullName evidence="3">Thioredoxin domain-containing protein</fullName>
    </recommendedName>
</protein>
<dbReference type="OrthoDB" id="428577at2759"/>
<dbReference type="GO" id="GO:0042403">
    <property type="term" value="P:thyroid hormone metabolic process"/>
    <property type="evidence" value="ECO:0007669"/>
    <property type="project" value="TreeGrafter"/>
</dbReference>
<accession>F2UIE7</accession>
<dbReference type="EMBL" id="GL832975">
    <property type="protein sequence ID" value="EGD76896.1"/>
    <property type="molecule type" value="Genomic_DNA"/>
</dbReference>
<dbReference type="InParanoid" id="F2UIE7"/>